<reference evidence="1 2" key="1">
    <citation type="submission" date="2016-02" db="EMBL/GenBank/DDBJ databases">
        <title>Draft genome sequence of Polaribacter atrinae KACC17473.</title>
        <authorList>
            <person name="Shin S.-K."/>
            <person name="Yi H."/>
        </authorList>
    </citation>
    <scope>NUCLEOTIDE SEQUENCE [LARGE SCALE GENOMIC DNA]</scope>
    <source>
        <strain evidence="1 2">KACC 17473</strain>
    </source>
</reference>
<accession>A0A176TE34</accession>
<name>A0A176TE34_9FLAO</name>
<gene>
    <name evidence="1" type="ORF">LPB303_05765</name>
</gene>
<evidence type="ECO:0000313" key="2">
    <source>
        <dbReference type="Proteomes" id="UP000076923"/>
    </source>
</evidence>
<protein>
    <submittedName>
        <fullName evidence="1">Uncharacterized protein</fullName>
    </submittedName>
</protein>
<organism evidence="1 2">
    <name type="scientific">Polaribacter atrinae</name>
    <dbReference type="NCBI Taxonomy" id="1333662"/>
    <lineage>
        <taxon>Bacteria</taxon>
        <taxon>Pseudomonadati</taxon>
        <taxon>Bacteroidota</taxon>
        <taxon>Flavobacteriia</taxon>
        <taxon>Flavobacteriales</taxon>
        <taxon>Flavobacteriaceae</taxon>
    </lineage>
</organism>
<dbReference type="EMBL" id="LVWE01000010">
    <property type="protein sequence ID" value="OAD45793.1"/>
    <property type="molecule type" value="Genomic_DNA"/>
</dbReference>
<dbReference type="AlphaFoldDB" id="A0A176TE34"/>
<sequence>MISTKKNKYKILVFDKLFYQFATASSVAKNDNYHTTNTSFLANNLNVFINNLSPKENFQMVPSFY</sequence>
<proteinExistence type="predicted"/>
<comment type="caution">
    <text evidence="1">The sequence shown here is derived from an EMBL/GenBank/DDBJ whole genome shotgun (WGS) entry which is preliminary data.</text>
</comment>
<keyword evidence="2" id="KW-1185">Reference proteome</keyword>
<dbReference type="Proteomes" id="UP000076923">
    <property type="component" value="Unassembled WGS sequence"/>
</dbReference>
<dbReference type="RefSeq" id="WP_068448752.1">
    <property type="nucleotide sequence ID" value="NZ_CANKUV010000001.1"/>
</dbReference>
<evidence type="ECO:0000313" key="1">
    <source>
        <dbReference type="EMBL" id="OAD45793.1"/>
    </source>
</evidence>